<dbReference type="InterPro" id="IPR015421">
    <property type="entry name" value="PyrdxlP-dep_Trfase_major"/>
</dbReference>
<dbReference type="GO" id="GO:0008483">
    <property type="term" value="F:transaminase activity"/>
    <property type="evidence" value="ECO:0007669"/>
    <property type="project" value="TreeGrafter"/>
</dbReference>
<comment type="similarity">
    <text evidence="2 5">Belongs to the DegT/DnrJ/EryC1 family.</text>
</comment>
<evidence type="ECO:0000256" key="4">
    <source>
        <dbReference type="PIRSR" id="PIRSR000390-2"/>
    </source>
</evidence>
<dbReference type="CDD" id="cd00616">
    <property type="entry name" value="AHBA_syn"/>
    <property type="match status" value="1"/>
</dbReference>
<evidence type="ECO:0000256" key="3">
    <source>
        <dbReference type="PIRSR" id="PIRSR000390-1"/>
    </source>
</evidence>
<dbReference type="InterPro" id="IPR015424">
    <property type="entry name" value="PyrdxlP-dep_Trfase"/>
</dbReference>
<keyword evidence="7" id="KW-1185">Reference proteome</keyword>
<dbReference type="EMBL" id="SODZ01000001">
    <property type="protein sequence ID" value="TDX17417.1"/>
    <property type="molecule type" value="Genomic_DNA"/>
</dbReference>
<gene>
    <name evidence="6" type="ORF">C8D74_101136</name>
</gene>
<organism evidence="6 7">
    <name type="scientific">Petrotoga sibirica</name>
    <dbReference type="NCBI Taxonomy" id="156202"/>
    <lineage>
        <taxon>Bacteria</taxon>
        <taxon>Thermotogati</taxon>
        <taxon>Thermotogota</taxon>
        <taxon>Thermotogae</taxon>
        <taxon>Petrotogales</taxon>
        <taxon>Petrotogaceae</taxon>
        <taxon>Petrotoga</taxon>
    </lineage>
</organism>
<dbReference type="Gene3D" id="3.40.640.10">
    <property type="entry name" value="Type I PLP-dependent aspartate aminotransferase-like (Major domain)"/>
    <property type="match status" value="1"/>
</dbReference>
<dbReference type="PIRSF" id="PIRSF000390">
    <property type="entry name" value="PLP_StrS"/>
    <property type="match status" value="1"/>
</dbReference>
<dbReference type="GO" id="GO:0000271">
    <property type="term" value="P:polysaccharide biosynthetic process"/>
    <property type="evidence" value="ECO:0007669"/>
    <property type="project" value="TreeGrafter"/>
</dbReference>
<feature type="active site" description="Proton acceptor" evidence="3">
    <location>
        <position position="200"/>
    </location>
</feature>
<evidence type="ECO:0000313" key="7">
    <source>
        <dbReference type="Proteomes" id="UP000294817"/>
    </source>
</evidence>
<evidence type="ECO:0000256" key="2">
    <source>
        <dbReference type="ARBA" id="ARBA00037999"/>
    </source>
</evidence>
<dbReference type="Pfam" id="PF01041">
    <property type="entry name" value="DegT_DnrJ_EryC1"/>
    <property type="match status" value="1"/>
</dbReference>
<evidence type="ECO:0000256" key="1">
    <source>
        <dbReference type="ARBA" id="ARBA00022898"/>
    </source>
</evidence>
<evidence type="ECO:0000256" key="5">
    <source>
        <dbReference type="RuleBase" id="RU004508"/>
    </source>
</evidence>
<evidence type="ECO:0000313" key="6">
    <source>
        <dbReference type="EMBL" id="TDX17417.1"/>
    </source>
</evidence>
<dbReference type="Proteomes" id="UP000294817">
    <property type="component" value="Unassembled WGS sequence"/>
</dbReference>
<dbReference type="AlphaFoldDB" id="A0A4R8F4C0"/>
<dbReference type="PANTHER" id="PTHR30244:SF36">
    <property type="entry name" value="3-OXO-GLUCOSE-6-PHOSPHATE:GLUTAMATE AMINOTRANSFERASE"/>
    <property type="match status" value="1"/>
</dbReference>
<dbReference type="PANTHER" id="PTHR30244">
    <property type="entry name" value="TRANSAMINASE"/>
    <property type="match status" value="1"/>
</dbReference>
<proteinExistence type="inferred from homology"/>
<dbReference type="GO" id="GO:0030170">
    <property type="term" value="F:pyridoxal phosphate binding"/>
    <property type="evidence" value="ECO:0007669"/>
    <property type="project" value="UniProtKB-ARBA"/>
</dbReference>
<dbReference type="InterPro" id="IPR015422">
    <property type="entry name" value="PyrdxlP-dep_Trfase_small"/>
</dbReference>
<name>A0A4R8F4C0_9BACT</name>
<sequence>MKDKMKVPLFDLTRQYEKLRKDVLKKLDAVFTSGNVVMGSNVKALEEEIAKYINVKYAIGVANGSDALRISVQALGIKEGDYVITTPYTFFATASAIVLNGATPIFVDVEDKYYNLDLDKVEDLLENHPKKEKIRAIIPVHLFGKTVDLERLEKIRENYNVKIIEDAAQSIGSVWHYKNGERKFSGSIGDLGIFSFFPTKNLGGYGDGGMVVTNDAVLADRVRKLRVHGAAKKYYHDEVGYNSRLDEVQAAILRIKLNNLDDYIDKRIKKAKNYEELFKSHNLNEHLSYPAYFNDRTHVYHQYVVTLNNPEDRDKLKKFLENKGVGTSIYYPLGLHLQKCFENLGYKEGDFPVAEKASKSTIALPMFPELTKKEQEYVVKSIKEFFSK</sequence>
<dbReference type="RefSeq" id="WP_103876578.1">
    <property type="nucleotide sequence ID" value="NZ_SODZ01000001.1"/>
</dbReference>
<reference evidence="6 7" key="1">
    <citation type="submission" date="2019-03" db="EMBL/GenBank/DDBJ databases">
        <title>Genomic Encyclopedia of Type Strains, Phase IV (KMG-IV): sequencing the most valuable type-strain genomes for metagenomic binning, comparative biology and taxonomic classification.</title>
        <authorList>
            <person name="Goeker M."/>
        </authorList>
    </citation>
    <scope>NUCLEOTIDE SEQUENCE [LARGE SCALE GENOMIC DNA]</scope>
    <source>
        <strain evidence="6 7">DSM 13575</strain>
    </source>
</reference>
<keyword evidence="1 4" id="KW-0663">Pyridoxal phosphate</keyword>
<dbReference type="FunFam" id="3.40.640.10:FF:000089">
    <property type="entry name" value="Aminotransferase, DegT/DnrJ/EryC1/StrS family"/>
    <property type="match status" value="1"/>
</dbReference>
<dbReference type="SUPFAM" id="SSF53383">
    <property type="entry name" value="PLP-dependent transferases"/>
    <property type="match status" value="1"/>
</dbReference>
<feature type="modified residue" description="N6-(pyridoxal phosphate)lysine" evidence="4">
    <location>
        <position position="200"/>
    </location>
</feature>
<dbReference type="Gene3D" id="3.90.1150.10">
    <property type="entry name" value="Aspartate Aminotransferase, domain 1"/>
    <property type="match status" value="1"/>
</dbReference>
<comment type="caution">
    <text evidence="6">The sequence shown here is derived from an EMBL/GenBank/DDBJ whole genome shotgun (WGS) entry which is preliminary data.</text>
</comment>
<protein>
    <submittedName>
        <fullName evidence="6">dTDP-4-amino-4,6-dideoxygalactose transaminase</fullName>
    </submittedName>
</protein>
<accession>A0A4R8F4C0</accession>
<dbReference type="InterPro" id="IPR000653">
    <property type="entry name" value="DegT/StrS_aminotransferase"/>
</dbReference>